<feature type="region of interest" description="Disordered" evidence="2">
    <location>
        <begin position="340"/>
        <end position="392"/>
    </location>
</feature>
<name>A0ABQ7Z233_BRANA</name>
<dbReference type="EMBL" id="JAGKQM010000016">
    <property type="protein sequence ID" value="KAH0874261.1"/>
    <property type="molecule type" value="Genomic_DNA"/>
</dbReference>
<feature type="compositionally biased region" description="Basic and acidic residues" evidence="2">
    <location>
        <begin position="381"/>
        <end position="392"/>
    </location>
</feature>
<evidence type="ECO:0000313" key="5">
    <source>
        <dbReference type="Proteomes" id="UP000824890"/>
    </source>
</evidence>
<evidence type="ECO:0000313" key="4">
    <source>
        <dbReference type="EMBL" id="KAH0874261.1"/>
    </source>
</evidence>
<keyword evidence="5" id="KW-1185">Reference proteome</keyword>
<organism evidence="4 5">
    <name type="scientific">Brassica napus</name>
    <name type="common">Rape</name>
    <dbReference type="NCBI Taxonomy" id="3708"/>
    <lineage>
        <taxon>Eukaryota</taxon>
        <taxon>Viridiplantae</taxon>
        <taxon>Streptophyta</taxon>
        <taxon>Embryophyta</taxon>
        <taxon>Tracheophyta</taxon>
        <taxon>Spermatophyta</taxon>
        <taxon>Magnoliopsida</taxon>
        <taxon>eudicotyledons</taxon>
        <taxon>Gunneridae</taxon>
        <taxon>Pentapetalae</taxon>
        <taxon>rosids</taxon>
        <taxon>malvids</taxon>
        <taxon>Brassicales</taxon>
        <taxon>Brassicaceae</taxon>
        <taxon>Brassiceae</taxon>
        <taxon>Brassica</taxon>
    </lineage>
</organism>
<feature type="coiled-coil region" evidence="1">
    <location>
        <begin position="557"/>
        <end position="605"/>
    </location>
</feature>
<feature type="compositionally biased region" description="Polar residues" evidence="2">
    <location>
        <begin position="143"/>
        <end position="166"/>
    </location>
</feature>
<keyword evidence="1" id="KW-0175">Coiled coil</keyword>
<feature type="domain" description="GRIP" evidence="3">
    <location>
        <begin position="619"/>
        <end position="666"/>
    </location>
</feature>
<proteinExistence type="predicted"/>
<dbReference type="InterPro" id="IPR000237">
    <property type="entry name" value="GRIP_dom"/>
</dbReference>
<dbReference type="PANTHER" id="PTHR18921:SF4">
    <property type="entry name" value="GRIP DOMAIN-CONTAINING PROTEIN"/>
    <property type="match status" value="1"/>
</dbReference>
<reference evidence="4 5" key="1">
    <citation type="submission" date="2021-05" db="EMBL/GenBank/DDBJ databases">
        <title>Genome Assembly of Synthetic Allotetraploid Brassica napus Reveals Homoeologous Exchanges between Subgenomes.</title>
        <authorList>
            <person name="Davis J.T."/>
        </authorList>
    </citation>
    <scope>NUCLEOTIDE SEQUENCE [LARGE SCALE GENOMIC DNA]</scope>
    <source>
        <strain evidence="5">cv. Da-Ae</strain>
        <tissue evidence="4">Seedling</tissue>
    </source>
</reference>
<feature type="coiled-coil region" evidence="1">
    <location>
        <begin position="77"/>
        <end position="125"/>
    </location>
</feature>
<gene>
    <name evidence="4" type="ORF">HID58_071623</name>
</gene>
<comment type="caution">
    <text evidence="4">The sequence shown here is derived from an EMBL/GenBank/DDBJ whole genome shotgun (WGS) entry which is preliminary data.</text>
</comment>
<feature type="region of interest" description="Disordered" evidence="2">
    <location>
        <begin position="28"/>
        <end position="48"/>
    </location>
</feature>
<dbReference type="PROSITE" id="PS50913">
    <property type="entry name" value="GRIP"/>
    <property type="match status" value="1"/>
</dbReference>
<feature type="coiled-coil region" evidence="1">
    <location>
        <begin position="310"/>
        <end position="337"/>
    </location>
</feature>
<dbReference type="Proteomes" id="UP000824890">
    <property type="component" value="Unassembled WGS sequence"/>
</dbReference>
<sequence>MWSSIENLKENLNKIALDVHEDYDDEDEEALHSYGSANNVGGRRSSRSASRYQISNGIESPAHHEVSIKHPNFTGMIERYKAEIKKLQESESDIKALSVNYAALLRDKEDQISRLNQENGSLKQSLTSTSAALKEARTSIFRKSNNNAIKGNNDQSPNRLQKSVSLSKGRGLMSNGKGKDTDSKLKEKDLADMLEDRTKSLAAVQAKELAKEREKFRELQLSLQGIYYHSLLIASFLSLISSILTHLNSSEERKRSESFKEELESLRLDKNKTSLEISKVHSELDEKLLEINHLQMKLNDQQSHAVGTAMEHLKEVNKALERENSELKLKRTELEAAWEESRRPNSRKVFPDTTEALTRYPSSLDKKETEKEEMEQSLQRLETDLKDAQRERDKARKELKRLKQHLLEKEMEESEKMDEDSQLIEELRQTNQYQRSQISQLEKTLKEAMSSQEDNRMSNDNQIRNLKETIDDLNQKLTNCLRTIESKNVELLNLQTALGQYYAEIEAKEHFERELAVAKDEQTKLYGRLKVGILLSFSFVACDLPYPYRSNAILMLLKDADERLESSDREKEDITSKLLQAEKVAAEWKNRVTKVEEDNAKVRRVLEQSMTRLNRMSMESDNLVDRRIVVKLLVTYLQKNHSKEVLDLMVRMLGFSEEDKERIGVAQQGGGKGVVRGVLGFPGRFVGGILGGKTAGSHANAASDNHSFADLWVDFLLKDAEERERREAEEAAAATEAKQDSEKTRQDGSLSDSEYSTVPLRSSDINQRLSRVLP</sequence>
<evidence type="ECO:0000256" key="1">
    <source>
        <dbReference type="SAM" id="Coils"/>
    </source>
</evidence>
<feature type="compositionally biased region" description="Basic and acidic residues" evidence="2">
    <location>
        <begin position="737"/>
        <end position="746"/>
    </location>
</feature>
<protein>
    <recommendedName>
        <fullName evidence="3">GRIP domain-containing protein</fullName>
    </recommendedName>
</protein>
<accession>A0ABQ7Z233</accession>
<evidence type="ECO:0000259" key="3">
    <source>
        <dbReference type="PROSITE" id="PS50913"/>
    </source>
</evidence>
<feature type="region of interest" description="Disordered" evidence="2">
    <location>
        <begin position="724"/>
        <end position="774"/>
    </location>
</feature>
<feature type="region of interest" description="Disordered" evidence="2">
    <location>
        <begin position="143"/>
        <end position="185"/>
    </location>
</feature>
<dbReference type="PANTHER" id="PTHR18921">
    <property type="entry name" value="MYOSIN HEAVY CHAIN - RELATED"/>
    <property type="match status" value="1"/>
</dbReference>
<evidence type="ECO:0000256" key="2">
    <source>
        <dbReference type="SAM" id="MobiDB-lite"/>
    </source>
</evidence>
<feature type="compositionally biased region" description="Polar residues" evidence="2">
    <location>
        <begin position="747"/>
        <end position="774"/>
    </location>
</feature>